<proteinExistence type="predicted"/>
<protein>
    <submittedName>
        <fullName evidence="2">Dihydrofolate reductase</fullName>
        <ecNumber evidence="2">1.5.1.3</ecNumber>
    </submittedName>
</protein>
<feature type="region of interest" description="Disordered" evidence="1">
    <location>
        <begin position="1"/>
        <end position="37"/>
    </location>
</feature>
<keyword evidence="2" id="KW-0560">Oxidoreductase</keyword>
<dbReference type="AlphaFoldDB" id="A0A6J4QUT9"/>
<feature type="non-terminal residue" evidence="2">
    <location>
        <position position="1"/>
    </location>
</feature>
<dbReference type="EMBL" id="CADCVH010000051">
    <property type="protein sequence ID" value="CAA9455672.1"/>
    <property type="molecule type" value="Genomic_DNA"/>
</dbReference>
<feature type="compositionally biased region" description="Basic and acidic residues" evidence="1">
    <location>
        <begin position="26"/>
        <end position="37"/>
    </location>
</feature>
<sequence length="187" mass="20827">EESDRVGVRVARRRDGKAGDVGLPVPERRVGGGERVGEGRLGRHAAWTDDLPGVCRLLALPDRRRRTHRGLHQHHAQVRRLPDPRYGRVAKLGADPRRRHGGSPQAEAAAREKHNDPRQRRPGPVAAARRPHRRARADGLPDRAGQRETPLRRLARPEGAGTRAFQDPRHGRPLSHLPVGTKRGGRM</sequence>
<gene>
    <name evidence="2" type="ORF">AVDCRST_MAG02-1579</name>
</gene>
<dbReference type="EC" id="1.5.1.3" evidence="2"/>
<feature type="compositionally biased region" description="Basic and acidic residues" evidence="1">
    <location>
        <begin position="109"/>
        <end position="119"/>
    </location>
</feature>
<name>A0A6J4QUT9_9ACTN</name>
<accession>A0A6J4QUT9</accession>
<evidence type="ECO:0000313" key="2">
    <source>
        <dbReference type="EMBL" id="CAA9455672.1"/>
    </source>
</evidence>
<dbReference type="GO" id="GO:0004146">
    <property type="term" value="F:dihydrofolate reductase activity"/>
    <property type="evidence" value="ECO:0007669"/>
    <property type="project" value="UniProtKB-EC"/>
</dbReference>
<evidence type="ECO:0000256" key="1">
    <source>
        <dbReference type="SAM" id="MobiDB-lite"/>
    </source>
</evidence>
<feature type="compositionally biased region" description="Basic residues" evidence="1">
    <location>
        <begin position="66"/>
        <end position="78"/>
    </location>
</feature>
<reference evidence="2" key="1">
    <citation type="submission" date="2020-02" db="EMBL/GenBank/DDBJ databases">
        <authorList>
            <person name="Meier V. D."/>
        </authorList>
    </citation>
    <scope>NUCLEOTIDE SEQUENCE</scope>
    <source>
        <strain evidence="2">AVDCRST_MAG02</strain>
    </source>
</reference>
<feature type="non-terminal residue" evidence="2">
    <location>
        <position position="187"/>
    </location>
</feature>
<organism evidence="2">
    <name type="scientific">uncultured Rubrobacteraceae bacterium</name>
    <dbReference type="NCBI Taxonomy" id="349277"/>
    <lineage>
        <taxon>Bacteria</taxon>
        <taxon>Bacillati</taxon>
        <taxon>Actinomycetota</taxon>
        <taxon>Rubrobacteria</taxon>
        <taxon>Rubrobacterales</taxon>
        <taxon>Rubrobacteraceae</taxon>
        <taxon>environmental samples</taxon>
    </lineage>
</organism>
<feature type="compositionally biased region" description="Basic and acidic residues" evidence="1">
    <location>
        <begin position="136"/>
        <end position="151"/>
    </location>
</feature>
<feature type="region of interest" description="Disordered" evidence="1">
    <location>
        <begin position="66"/>
        <end position="187"/>
    </location>
</feature>